<dbReference type="RefSeq" id="WP_213217467.1">
    <property type="nucleotide sequence ID" value="NZ_QTKU01000005.1"/>
</dbReference>
<protein>
    <submittedName>
        <fullName evidence="3">EAL domain-containing protein</fullName>
    </submittedName>
</protein>
<dbReference type="Pfam" id="PF00990">
    <property type="entry name" value="GGDEF"/>
    <property type="match status" value="1"/>
</dbReference>
<dbReference type="SMART" id="SM00052">
    <property type="entry name" value="EAL"/>
    <property type="match status" value="1"/>
</dbReference>
<dbReference type="PROSITE" id="PS50887">
    <property type="entry name" value="GGDEF"/>
    <property type="match status" value="1"/>
</dbReference>
<reference evidence="3" key="1">
    <citation type="submission" date="2018-08" db="EMBL/GenBank/DDBJ databases">
        <authorList>
            <person name="Jin W."/>
            <person name="Wang H."/>
            <person name="Yang Y."/>
            <person name="Li M."/>
            <person name="Liu J."/>
        </authorList>
    </citation>
    <scope>NUCLEOTIDE SEQUENCE</scope>
    <source>
        <strain evidence="3">AESS21</strain>
    </source>
</reference>
<dbReference type="InterPro" id="IPR000160">
    <property type="entry name" value="GGDEF_dom"/>
</dbReference>
<dbReference type="InterPro" id="IPR035919">
    <property type="entry name" value="EAL_sf"/>
</dbReference>
<reference evidence="3" key="2">
    <citation type="journal article" date="2021" name="Microorganisms">
        <title>Bacterial Dimethylsulfoniopropionate Biosynthesis in the East China Sea.</title>
        <authorList>
            <person name="Liu J."/>
            <person name="Zhang Y."/>
            <person name="Liu J."/>
            <person name="Zhong H."/>
            <person name="Williams B.T."/>
            <person name="Zheng Y."/>
            <person name="Curson A.R.J."/>
            <person name="Sun C."/>
            <person name="Sun H."/>
            <person name="Song D."/>
            <person name="Wagner Mackenzie B."/>
            <person name="Bermejo Martinez A."/>
            <person name="Todd J.D."/>
            <person name="Zhang X.H."/>
        </authorList>
    </citation>
    <scope>NUCLEOTIDE SEQUENCE</scope>
    <source>
        <strain evidence="3">AESS21</strain>
    </source>
</reference>
<proteinExistence type="predicted"/>
<dbReference type="Pfam" id="PF00563">
    <property type="entry name" value="EAL"/>
    <property type="match status" value="1"/>
</dbReference>
<feature type="domain" description="EAL" evidence="1">
    <location>
        <begin position="303"/>
        <end position="547"/>
    </location>
</feature>
<dbReference type="InterPro" id="IPR052155">
    <property type="entry name" value="Biofilm_reg_signaling"/>
</dbReference>
<comment type="caution">
    <text evidence="3">The sequence shown here is derived from an EMBL/GenBank/DDBJ whole genome shotgun (WGS) entry which is preliminary data.</text>
</comment>
<dbReference type="NCBIfam" id="TIGR00254">
    <property type="entry name" value="GGDEF"/>
    <property type="match status" value="1"/>
</dbReference>
<feature type="domain" description="GGDEF" evidence="2">
    <location>
        <begin position="157"/>
        <end position="295"/>
    </location>
</feature>
<dbReference type="InterPro" id="IPR029787">
    <property type="entry name" value="Nucleotide_cyclase"/>
</dbReference>
<dbReference type="PROSITE" id="PS50883">
    <property type="entry name" value="EAL"/>
    <property type="match status" value="1"/>
</dbReference>
<dbReference type="Proteomes" id="UP000705379">
    <property type="component" value="Unassembled WGS sequence"/>
</dbReference>
<dbReference type="AlphaFoldDB" id="A0A944GV51"/>
<dbReference type="CDD" id="cd01948">
    <property type="entry name" value="EAL"/>
    <property type="match status" value="1"/>
</dbReference>
<organism evidence="3 4">
    <name type="scientific">Roseibium polysiphoniae</name>
    <dbReference type="NCBI Taxonomy" id="2571221"/>
    <lineage>
        <taxon>Bacteria</taxon>
        <taxon>Pseudomonadati</taxon>
        <taxon>Pseudomonadota</taxon>
        <taxon>Alphaproteobacteria</taxon>
        <taxon>Hyphomicrobiales</taxon>
        <taxon>Stappiaceae</taxon>
        <taxon>Roseibium</taxon>
    </lineage>
</organism>
<dbReference type="Gene3D" id="3.30.70.270">
    <property type="match status" value="1"/>
</dbReference>
<accession>A0A944GV51</accession>
<dbReference type="EMBL" id="QTKU01000005">
    <property type="protein sequence ID" value="MBS8262165.1"/>
    <property type="molecule type" value="Genomic_DNA"/>
</dbReference>
<dbReference type="InterPro" id="IPR001633">
    <property type="entry name" value="EAL_dom"/>
</dbReference>
<dbReference type="SMART" id="SM00267">
    <property type="entry name" value="GGDEF"/>
    <property type="match status" value="1"/>
</dbReference>
<dbReference type="SUPFAM" id="SSF141868">
    <property type="entry name" value="EAL domain-like"/>
    <property type="match status" value="1"/>
</dbReference>
<dbReference type="SUPFAM" id="SSF55073">
    <property type="entry name" value="Nucleotide cyclase"/>
    <property type="match status" value="1"/>
</dbReference>
<evidence type="ECO:0000313" key="4">
    <source>
        <dbReference type="Proteomes" id="UP000705379"/>
    </source>
</evidence>
<name>A0A944GV51_9HYPH</name>
<gene>
    <name evidence="3" type="ORF">DYI23_18195</name>
</gene>
<evidence type="ECO:0000259" key="1">
    <source>
        <dbReference type="PROSITE" id="PS50883"/>
    </source>
</evidence>
<evidence type="ECO:0000313" key="3">
    <source>
        <dbReference type="EMBL" id="MBS8262165.1"/>
    </source>
</evidence>
<dbReference type="PANTHER" id="PTHR44757">
    <property type="entry name" value="DIGUANYLATE CYCLASE DGCP"/>
    <property type="match status" value="1"/>
</dbReference>
<dbReference type="CDD" id="cd01949">
    <property type="entry name" value="GGDEF"/>
    <property type="match status" value="1"/>
</dbReference>
<dbReference type="Gene3D" id="3.20.20.450">
    <property type="entry name" value="EAL domain"/>
    <property type="match status" value="1"/>
</dbReference>
<evidence type="ECO:0000259" key="2">
    <source>
        <dbReference type="PROSITE" id="PS50887"/>
    </source>
</evidence>
<dbReference type="InterPro" id="IPR043128">
    <property type="entry name" value="Rev_trsase/Diguanyl_cyclase"/>
</dbReference>
<dbReference type="PANTHER" id="PTHR44757:SF2">
    <property type="entry name" value="BIOFILM ARCHITECTURE MAINTENANCE PROTEIN MBAA"/>
    <property type="match status" value="1"/>
</dbReference>
<sequence>MSLLDVLPERSALVNRDGRCLAVNSHFAKRFPEAGGGADGRYLSELLSHESWKRWQRASLAATASAHMDLQGVLLDRSGHVIAPALSVTRVAFGTASEDAFLLRFADTEETVQDQSVEIEEIRQLAHIDDLTGLANRRALFKELDRCIDLMRDGTYDDLAVFYLDLDDFKKVNDLAGHAAGDEMLCLVANCLKAVFGENSLAARLGGDEFVGLMQVPTEAEALEIANRLQARMKRLGLKSGSRFFTINGSIGICYLKQDFIAQARANPINILHQADKACLRGKAEGGSAVNFQAFDLEEEVCSLEAPAWQPEDLLMKDLSLHAMPIIALASKAILGSEILLRLKREKELVCTPRALIASAERSGFMSQVDRWTLDQVLDAISISQQRRWFAVNLSMGALADDYLKDLLRSRLSSEPLLAGRLCLEISEKDYLRQPDLCEDFLRFVSELGCQTSIDDFAGHWPVLERLTELKVDWIKLDPALSTFASARDRKRMILKRMIAAAHDLGIRVIAKNVEAEPELAFWQTLNVDAAQGFYVGSPEPWPDSDL</sequence>